<sequence length="980" mass="105622">MSNDPDVTRLPATDHLPADEPSPTIVRPADLPATDALLGNSTLRSWRPTAPGLPTVPGYEVLREIARGGMGRVLAARDLSLGREVAIKVLLPGTATHDAVPRFVTESKITARLPHPNVPPVYALGTLADGSPFLAMKLVEGSTFAVALRDRTSPADELPRFVRTFEQVCLAVGFAHSQGMIHRDLKPSNVMVGAFGEVQVMDWGLAKSVAGTDERGPDSPGYEAGDETLAGQIMGTPAYMPPEQARGEPVDCRADVFALGAILSEILTGARLFAGKTSAEAVARAAANDIGDALARLTACGADAELVALAKRCLAPNAAGRPADGKVVADAVAAYRAGVEERLRTSERQRAADAAKAIELRKRRRVQVALAGAVTLLLFGAAGFAVWEEQQATERKLEASRQAAEHRADIERTEREKREAAFRQQVKDNEAAAENRQALTELVKRCEEALSANGELAAGAALVEIDRRASAPGAEDFRARIERCRKDRAMLVRLNQIDDQRWTPTRGSVPPPSTAVPHWARAFADYGIVPKTTAPADVSRLLEHSPIRERVLAALELWHLFGAVPGLTEILHAADADPVRDAIRADVRHKAWDRVGELVKGIADGTAALEQPARFVAAVGIVPEISRERRRALLERAVVRTPNDFAVLMGLGGAHPNTAPDVAGERVRWYQAAVSVRPQSFVPRMSLGIALWDQGKQSDSIRCFRDAVRLGPGNAWCRYNLAKALRDSGDLPGALAELREAVRLDPGEARIRDALGSALGENRELAGALTELREAVRLDPEYAGARYNLGNVLRSQRDLKGALAEYREAVRIQPDMPDALNALGNALWDARDLTGAEECFRKAVASDKNFINARYNLGLLLKQKGDLPGAITEYREVIRLDPKYARAYYGLGIALRASDDAPGAIAAYRKLLDLDPNHSAGHNGLGNALKDTGDLDGAIAAFREALRLNPNNSAAKANLAESLKEKAERIAPPPREAKKP</sequence>
<feature type="coiled-coil region" evidence="2">
    <location>
        <begin position="396"/>
        <end position="449"/>
    </location>
</feature>
<dbReference type="InterPro" id="IPR011990">
    <property type="entry name" value="TPR-like_helical_dom_sf"/>
</dbReference>
<dbReference type="PROSITE" id="PS00108">
    <property type="entry name" value="PROTEIN_KINASE_ST"/>
    <property type="match status" value="1"/>
</dbReference>
<feature type="region of interest" description="Disordered" evidence="3">
    <location>
        <begin position="957"/>
        <end position="980"/>
    </location>
</feature>
<feature type="repeat" description="TPR" evidence="1">
    <location>
        <begin position="885"/>
        <end position="918"/>
    </location>
</feature>
<dbReference type="PROSITE" id="PS50293">
    <property type="entry name" value="TPR_REGION"/>
    <property type="match status" value="1"/>
</dbReference>
<dbReference type="PANTHER" id="PTHR44366:SF1">
    <property type="entry name" value="UDP-N-ACETYLGLUCOSAMINE--PEPTIDE N-ACETYLGLUCOSAMINYLTRANSFERASE 110 KDA SUBUNIT"/>
    <property type="match status" value="1"/>
</dbReference>
<proteinExistence type="predicted"/>
<name>A0ABS5BX28_9BACT</name>
<dbReference type="InterPro" id="IPR037919">
    <property type="entry name" value="OGT"/>
</dbReference>
<feature type="domain" description="Protein kinase" evidence="4">
    <location>
        <begin position="59"/>
        <end position="333"/>
    </location>
</feature>
<gene>
    <name evidence="5" type="ORF">J8F10_23705</name>
</gene>
<keyword evidence="2" id="KW-0175">Coiled coil</keyword>
<feature type="region of interest" description="Disordered" evidence="3">
    <location>
        <begin position="1"/>
        <end position="28"/>
    </location>
</feature>
<keyword evidence="1" id="KW-0802">TPR repeat</keyword>
<dbReference type="SMART" id="SM00220">
    <property type="entry name" value="S_TKc"/>
    <property type="match status" value="1"/>
</dbReference>
<dbReference type="SMART" id="SM00028">
    <property type="entry name" value="TPR"/>
    <property type="match status" value="8"/>
</dbReference>
<feature type="repeat" description="TPR" evidence="1">
    <location>
        <begin position="715"/>
        <end position="748"/>
    </location>
</feature>
<dbReference type="Pfam" id="PF13374">
    <property type="entry name" value="TPR_10"/>
    <property type="match status" value="1"/>
</dbReference>
<protein>
    <submittedName>
        <fullName evidence="5">Tetratricopeptide repeat protein</fullName>
    </submittedName>
</protein>
<reference evidence="5 6" key="1">
    <citation type="submission" date="2021-04" db="EMBL/GenBank/DDBJ databases">
        <authorList>
            <person name="Ivanova A."/>
        </authorList>
    </citation>
    <scope>NUCLEOTIDE SEQUENCE [LARGE SCALE GENOMIC DNA]</scope>
    <source>
        <strain evidence="5 6">G18</strain>
    </source>
</reference>
<keyword evidence="6" id="KW-1185">Reference proteome</keyword>
<dbReference type="RefSeq" id="WP_210658085.1">
    <property type="nucleotide sequence ID" value="NZ_JAGKQQ010000001.1"/>
</dbReference>
<dbReference type="Pfam" id="PF13414">
    <property type="entry name" value="TPR_11"/>
    <property type="match status" value="1"/>
</dbReference>
<evidence type="ECO:0000313" key="6">
    <source>
        <dbReference type="Proteomes" id="UP000676565"/>
    </source>
</evidence>
<dbReference type="InterPro" id="IPR011009">
    <property type="entry name" value="Kinase-like_dom_sf"/>
</dbReference>
<evidence type="ECO:0000259" key="4">
    <source>
        <dbReference type="PROSITE" id="PS50011"/>
    </source>
</evidence>
<dbReference type="InterPro" id="IPR000719">
    <property type="entry name" value="Prot_kinase_dom"/>
</dbReference>
<accession>A0ABS5BX28</accession>
<dbReference type="InterPro" id="IPR019734">
    <property type="entry name" value="TPR_rpt"/>
</dbReference>
<evidence type="ECO:0000313" key="5">
    <source>
        <dbReference type="EMBL" id="MBP3958264.1"/>
    </source>
</evidence>
<dbReference type="Pfam" id="PF00069">
    <property type="entry name" value="Pkinase"/>
    <property type="match status" value="1"/>
</dbReference>
<evidence type="ECO:0000256" key="3">
    <source>
        <dbReference type="SAM" id="MobiDB-lite"/>
    </source>
</evidence>
<dbReference type="Proteomes" id="UP000676565">
    <property type="component" value="Unassembled WGS sequence"/>
</dbReference>
<dbReference type="EMBL" id="JAGKQQ010000001">
    <property type="protein sequence ID" value="MBP3958264.1"/>
    <property type="molecule type" value="Genomic_DNA"/>
</dbReference>
<dbReference type="Pfam" id="PF00515">
    <property type="entry name" value="TPR_1"/>
    <property type="match status" value="1"/>
</dbReference>
<evidence type="ECO:0000256" key="1">
    <source>
        <dbReference type="PROSITE-ProRule" id="PRU00339"/>
    </source>
</evidence>
<evidence type="ECO:0000256" key="2">
    <source>
        <dbReference type="SAM" id="Coils"/>
    </source>
</evidence>
<dbReference type="Pfam" id="PF13432">
    <property type="entry name" value="TPR_16"/>
    <property type="match status" value="2"/>
</dbReference>
<feature type="repeat" description="TPR" evidence="1">
    <location>
        <begin position="783"/>
        <end position="816"/>
    </location>
</feature>
<dbReference type="SUPFAM" id="SSF56112">
    <property type="entry name" value="Protein kinase-like (PK-like)"/>
    <property type="match status" value="1"/>
</dbReference>
<dbReference type="PROSITE" id="PS50011">
    <property type="entry name" value="PROTEIN_KINASE_DOM"/>
    <property type="match status" value="1"/>
</dbReference>
<feature type="compositionally biased region" description="Basic and acidic residues" evidence="3">
    <location>
        <begin position="962"/>
        <end position="980"/>
    </location>
</feature>
<dbReference type="Gene3D" id="1.10.510.10">
    <property type="entry name" value="Transferase(Phosphotransferase) domain 1"/>
    <property type="match status" value="1"/>
</dbReference>
<feature type="repeat" description="TPR" evidence="1">
    <location>
        <begin position="749"/>
        <end position="782"/>
    </location>
</feature>
<dbReference type="InterPro" id="IPR008271">
    <property type="entry name" value="Ser/Thr_kinase_AS"/>
</dbReference>
<comment type="caution">
    <text evidence="5">The sequence shown here is derived from an EMBL/GenBank/DDBJ whole genome shotgun (WGS) entry which is preliminary data.</text>
</comment>
<feature type="repeat" description="TPR" evidence="1">
    <location>
        <begin position="919"/>
        <end position="952"/>
    </location>
</feature>
<feature type="repeat" description="TPR" evidence="1">
    <location>
        <begin position="851"/>
        <end position="884"/>
    </location>
</feature>
<dbReference type="CDD" id="cd14014">
    <property type="entry name" value="STKc_PknB_like"/>
    <property type="match status" value="1"/>
</dbReference>
<dbReference type="SUPFAM" id="SSF48452">
    <property type="entry name" value="TPR-like"/>
    <property type="match status" value="2"/>
</dbReference>
<dbReference type="PANTHER" id="PTHR44366">
    <property type="entry name" value="UDP-N-ACETYLGLUCOSAMINE--PEPTIDE N-ACETYLGLUCOSAMINYLTRANSFERASE 110 KDA SUBUNIT"/>
    <property type="match status" value="1"/>
</dbReference>
<dbReference type="PROSITE" id="PS50005">
    <property type="entry name" value="TPR"/>
    <property type="match status" value="6"/>
</dbReference>
<organism evidence="5 6">
    <name type="scientific">Gemmata palustris</name>
    <dbReference type="NCBI Taxonomy" id="2822762"/>
    <lineage>
        <taxon>Bacteria</taxon>
        <taxon>Pseudomonadati</taxon>
        <taxon>Planctomycetota</taxon>
        <taxon>Planctomycetia</taxon>
        <taxon>Gemmatales</taxon>
        <taxon>Gemmataceae</taxon>
        <taxon>Gemmata</taxon>
    </lineage>
</organism>
<dbReference type="Gene3D" id="1.25.40.10">
    <property type="entry name" value="Tetratricopeptide repeat domain"/>
    <property type="match status" value="4"/>
</dbReference>
<dbReference type="Gene3D" id="3.30.200.20">
    <property type="entry name" value="Phosphorylase Kinase, domain 1"/>
    <property type="match status" value="1"/>
</dbReference>